<dbReference type="PANTHER" id="PTHR12526:SF609">
    <property type="entry name" value="LIPOPOLYSACCHARIDE BIOSYNTHESIS PROTEIN"/>
    <property type="match status" value="1"/>
</dbReference>
<sequence>MKKILVINQYYYPDFASTGQYAHDICLGLVKYGFSVTVITGMPSYSENSPDAPFFEEIEGIKIYRVSLGGVKGREDKRIRFKGYVKFLIGAWKKAKEILNRENFDIILTFHNPPFVGFLGSLLAKKYKMKFIYIPYDIHPDILLKTGWKIPKIFTYLWEIINKFTFKIAAKIIVLSEGMKKTLVENKKVPENKVTIIPLWGKPEVRLDTESSLIRKELNIKDDELLLLYAGNMGVLYPLEIILDSAKKLNNIPVKFLFIGDGVKKKSLLEKVEKENIKNVYFLPFQNEKKFVQILNSSDICIVIINKSLQNLAFPSKTFTFLSAGKPVITIANPDADIVKMISQYDCGWSVKDEDEFFLLILSLYKCREKIKIKGVKARETYEKVYKKEKIIENYIQVLNSL</sequence>
<dbReference type="AlphaFoldDB" id="A0A7V3ZTV0"/>
<dbReference type="Pfam" id="PF00534">
    <property type="entry name" value="Glycos_transf_1"/>
    <property type="match status" value="1"/>
</dbReference>
<gene>
    <name evidence="3" type="ORF">ENU72_03100</name>
</gene>
<dbReference type="Gene3D" id="3.40.50.2000">
    <property type="entry name" value="Glycogen Phosphorylase B"/>
    <property type="match status" value="2"/>
</dbReference>
<evidence type="ECO:0000313" key="3">
    <source>
        <dbReference type="EMBL" id="HGK53993.1"/>
    </source>
</evidence>
<dbReference type="Pfam" id="PF13439">
    <property type="entry name" value="Glyco_transf_4"/>
    <property type="match status" value="1"/>
</dbReference>
<protein>
    <submittedName>
        <fullName evidence="3">Glycosyltransferase WbuB</fullName>
    </submittedName>
</protein>
<keyword evidence="3" id="KW-0808">Transferase</keyword>
<feature type="domain" description="Glycosyl transferase family 1" evidence="1">
    <location>
        <begin position="214"/>
        <end position="370"/>
    </location>
</feature>
<dbReference type="SUPFAM" id="SSF53756">
    <property type="entry name" value="UDP-Glycosyltransferase/glycogen phosphorylase"/>
    <property type="match status" value="1"/>
</dbReference>
<dbReference type="EMBL" id="DTDP01000140">
    <property type="protein sequence ID" value="HGK53993.1"/>
    <property type="molecule type" value="Genomic_DNA"/>
</dbReference>
<dbReference type="InterPro" id="IPR001296">
    <property type="entry name" value="Glyco_trans_1"/>
</dbReference>
<proteinExistence type="predicted"/>
<evidence type="ECO:0000259" key="2">
    <source>
        <dbReference type="Pfam" id="PF13439"/>
    </source>
</evidence>
<comment type="caution">
    <text evidence="3">The sequence shown here is derived from an EMBL/GenBank/DDBJ whole genome shotgun (WGS) entry which is preliminary data.</text>
</comment>
<dbReference type="PANTHER" id="PTHR12526">
    <property type="entry name" value="GLYCOSYLTRANSFERASE"/>
    <property type="match status" value="1"/>
</dbReference>
<feature type="domain" description="Glycosyltransferase subfamily 4-like N-terminal" evidence="2">
    <location>
        <begin position="19"/>
        <end position="198"/>
    </location>
</feature>
<evidence type="ECO:0000259" key="1">
    <source>
        <dbReference type="Pfam" id="PF00534"/>
    </source>
</evidence>
<name>A0A7V3ZTV0_UNCW3</name>
<dbReference type="InterPro" id="IPR028098">
    <property type="entry name" value="Glyco_trans_4-like_N"/>
</dbReference>
<dbReference type="CDD" id="cd03794">
    <property type="entry name" value="GT4_WbuB-like"/>
    <property type="match status" value="1"/>
</dbReference>
<organism evidence="3">
    <name type="scientific">candidate division WOR-3 bacterium</name>
    <dbReference type="NCBI Taxonomy" id="2052148"/>
    <lineage>
        <taxon>Bacteria</taxon>
        <taxon>Bacteria division WOR-3</taxon>
    </lineage>
</organism>
<reference evidence="3" key="1">
    <citation type="journal article" date="2020" name="mSystems">
        <title>Genome- and Community-Level Interaction Insights into Carbon Utilization and Element Cycling Functions of Hydrothermarchaeota in Hydrothermal Sediment.</title>
        <authorList>
            <person name="Zhou Z."/>
            <person name="Liu Y."/>
            <person name="Xu W."/>
            <person name="Pan J."/>
            <person name="Luo Z.H."/>
            <person name="Li M."/>
        </authorList>
    </citation>
    <scope>NUCLEOTIDE SEQUENCE [LARGE SCALE GENOMIC DNA]</scope>
    <source>
        <strain evidence="3">SpSt-695</strain>
    </source>
</reference>
<dbReference type="GO" id="GO:0016757">
    <property type="term" value="F:glycosyltransferase activity"/>
    <property type="evidence" value="ECO:0007669"/>
    <property type="project" value="InterPro"/>
</dbReference>
<accession>A0A7V3ZTV0</accession>